<dbReference type="EMBL" id="JAUSXB010000001">
    <property type="protein sequence ID" value="MDQ0674391.1"/>
    <property type="molecule type" value="Genomic_DNA"/>
</dbReference>
<dbReference type="InterPro" id="IPR012341">
    <property type="entry name" value="6hp_glycosidase-like_sf"/>
</dbReference>
<dbReference type="InterPro" id="IPR010819">
    <property type="entry name" value="AGE/CE"/>
</dbReference>
<dbReference type="InterPro" id="IPR008928">
    <property type="entry name" value="6-hairpin_glycosidase_sf"/>
</dbReference>
<evidence type="ECO:0000256" key="2">
    <source>
        <dbReference type="ARBA" id="ARBA00023235"/>
    </source>
</evidence>
<dbReference type="Gene3D" id="1.50.10.10">
    <property type="match status" value="1"/>
</dbReference>
<organism evidence="3 4">
    <name type="scientific">Pseudarthrobacter siccitolerans</name>
    <dbReference type="NCBI Taxonomy" id="861266"/>
    <lineage>
        <taxon>Bacteria</taxon>
        <taxon>Bacillati</taxon>
        <taxon>Actinomycetota</taxon>
        <taxon>Actinomycetes</taxon>
        <taxon>Micrococcales</taxon>
        <taxon>Micrococcaceae</taxon>
        <taxon>Pseudarthrobacter</taxon>
    </lineage>
</organism>
<proteinExistence type="inferred from homology"/>
<keyword evidence="4" id="KW-1185">Reference proteome</keyword>
<dbReference type="SUPFAM" id="SSF48208">
    <property type="entry name" value="Six-hairpin glycosidases"/>
    <property type="match status" value="1"/>
</dbReference>
<dbReference type="GO" id="GO:0050121">
    <property type="term" value="F:N-acylglucosamine 2-epimerase activity"/>
    <property type="evidence" value="ECO:0007669"/>
    <property type="project" value="UniProtKB-EC"/>
</dbReference>
<name>A0ABU0PMB5_9MICC</name>
<keyword evidence="2 3" id="KW-0413">Isomerase</keyword>
<dbReference type="EC" id="5.1.3.8" evidence="3"/>
<reference evidence="3 4" key="1">
    <citation type="submission" date="2023-07" db="EMBL/GenBank/DDBJ databases">
        <title>Comparative genomics of wheat-associated soil bacteria to identify genetic determinants of phenazine resistance.</title>
        <authorList>
            <person name="Mouncey N."/>
        </authorList>
    </citation>
    <scope>NUCLEOTIDE SEQUENCE [LARGE SCALE GENOMIC DNA]</scope>
    <source>
        <strain evidence="3 4">W1I3</strain>
    </source>
</reference>
<dbReference type="PANTHER" id="PTHR15108">
    <property type="entry name" value="N-ACYLGLUCOSAMINE-2-EPIMERASE"/>
    <property type="match status" value="1"/>
</dbReference>
<evidence type="ECO:0000313" key="4">
    <source>
        <dbReference type="Proteomes" id="UP001236806"/>
    </source>
</evidence>
<sequence length="437" mass="47706">MTATKPGPSGAVRGMTASGFSPRDHLQEAILPWWDSNGADDLHGGVMTCFSNAGVLQSTDKYTWSQGRWAWLCAEIGADARQGILEVDDEKWSRRAVQTAEFVRTHAVLEGGFTAFRTDRTGTALPSGPFGEVATSVFADLFAVLGFAGAAKVPGYPEPEKSQAAATADEILASALARIKSRNAMSAPYPVRSGFSDLAAPMTLLHAGSELFRSTGSPAARSAVSYALGQLLEGQGREPMLQETQWWEFRPDSAGDTGSLLARHRTPGHLLECLWMLIHSQEAVGGSASALPEWLPGLALRALELGWDQEHGGLFRYVDKDGGMPSGSLFRGDPYEDLVQSTWSTKLWWVHAEAMYATKLLARHYGGYGFEDWNSKVTDYTLATFPDPHRNEWTQIRDRQGAPLDKVVALPVKDPFHIARTAVFLNRLEKDDSHAAQ</sequence>
<accession>A0ABU0PMB5</accession>
<evidence type="ECO:0000313" key="3">
    <source>
        <dbReference type="EMBL" id="MDQ0674391.1"/>
    </source>
</evidence>
<evidence type="ECO:0000256" key="1">
    <source>
        <dbReference type="ARBA" id="ARBA00008558"/>
    </source>
</evidence>
<protein>
    <submittedName>
        <fullName evidence="3">N-acylglucosamine 2-epimerase</fullName>
        <ecNumber evidence="3">5.1.3.8</ecNumber>
    </submittedName>
</protein>
<dbReference type="Proteomes" id="UP001236806">
    <property type="component" value="Unassembled WGS sequence"/>
</dbReference>
<gene>
    <name evidence="3" type="ORF">QFZ36_001952</name>
</gene>
<dbReference type="Pfam" id="PF07221">
    <property type="entry name" value="GlcNAc_2-epim"/>
    <property type="match status" value="1"/>
</dbReference>
<comment type="caution">
    <text evidence="3">The sequence shown here is derived from an EMBL/GenBank/DDBJ whole genome shotgun (WGS) entry which is preliminary data.</text>
</comment>
<comment type="similarity">
    <text evidence="1">Belongs to the N-acylglucosamine 2-epimerase family.</text>
</comment>